<evidence type="ECO:0000259" key="1">
    <source>
        <dbReference type="Pfam" id="PF07110"/>
    </source>
</evidence>
<dbReference type="InterPro" id="IPR011008">
    <property type="entry name" value="Dimeric_a/b-barrel"/>
</dbReference>
<dbReference type="InterPro" id="IPR009799">
    <property type="entry name" value="EthD_dom"/>
</dbReference>
<dbReference type="NCBIfam" id="TIGR02118">
    <property type="entry name" value="EthD family reductase"/>
    <property type="match status" value="1"/>
</dbReference>
<feature type="domain" description="EthD" evidence="1">
    <location>
        <begin position="11"/>
        <end position="89"/>
    </location>
</feature>
<proteinExistence type="predicted"/>
<dbReference type="Pfam" id="PF07110">
    <property type="entry name" value="EthD"/>
    <property type="match status" value="1"/>
</dbReference>
<evidence type="ECO:0000313" key="3">
    <source>
        <dbReference type="Proteomes" id="UP001354931"/>
    </source>
</evidence>
<keyword evidence="3" id="KW-1185">Reference proteome</keyword>
<accession>A0ABU6F310</accession>
<dbReference type="SUPFAM" id="SSF54909">
    <property type="entry name" value="Dimeric alpha+beta barrel"/>
    <property type="match status" value="1"/>
</dbReference>
<dbReference type="Proteomes" id="UP001354931">
    <property type="component" value="Unassembled WGS sequence"/>
</dbReference>
<comment type="caution">
    <text evidence="2">The sequence shown here is derived from an EMBL/GenBank/DDBJ whole genome shotgun (WGS) entry which is preliminary data.</text>
</comment>
<dbReference type="EMBL" id="JAOZYC010000093">
    <property type="protein sequence ID" value="MEB8338373.1"/>
    <property type="molecule type" value="Genomic_DNA"/>
</dbReference>
<organism evidence="2 3">
    <name type="scientific">Streptomyces endophyticus</name>
    <dbReference type="NCBI Taxonomy" id="714166"/>
    <lineage>
        <taxon>Bacteria</taxon>
        <taxon>Bacillati</taxon>
        <taxon>Actinomycetota</taxon>
        <taxon>Actinomycetes</taxon>
        <taxon>Kitasatosporales</taxon>
        <taxon>Streptomycetaceae</taxon>
        <taxon>Streptomyces</taxon>
    </lineage>
</organism>
<reference evidence="2 3" key="1">
    <citation type="submission" date="2022-10" db="EMBL/GenBank/DDBJ databases">
        <authorList>
            <person name="Xie J."/>
            <person name="Shen N."/>
        </authorList>
    </citation>
    <scope>NUCLEOTIDE SEQUENCE [LARGE SCALE GENOMIC DNA]</scope>
    <source>
        <strain evidence="2 3">YIM65594</strain>
    </source>
</reference>
<gene>
    <name evidence="2" type="ORF">OKJ99_12785</name>
</gene>
<dbReference type="Gene3D" id="3.30.70.100">
    <property type="match status" value="1"/>
</dbReference>
<sequence length="104" mass="11374">MYRMTVIYDHPADPEKFLKHYREVHAPLASQTPGLRSFQWSVSEMPDGSRPPHFVVAVLDWDSKDEALAALASPAGQAGAEDIANFVAPGGLSMSFSEVITFPL</sequence>
<name>A0ABU6F310_9ACTN</name>
<dbReference type="RefSeq" id="WP_326016162.1">
    <property type="nucleotide sequence ID" value="NZ_JAOZYC010000093.1"/>
</dbReference>
<protein>
    <submittedName>
        <fullName evidence="2">EthD family reductase</fullName>
    </submittedName>
</protein>
<evidence type="ECO:0000313" key="2">
    <source>
        <dbReference type="EMBL" id="MEB8338373.1"/>
    </source>
</evidence>